<gene>
    <name evidence="13" type="ORF">TRFO_33819</name>
</gene>
<dbReference type="Gene3D" id="3.30.200.20">
    <property type="entry name" value="Phosphorylase Kinase, domain 1"/>
    <property type="match status" value="1"/>
</dbReference>
<evidence type="ECO:0000256" key="5">
    <source>
        <dbReference type="ARBA" id="ARBA00022741"/>
    </source>
</evidence>
<dbReference type="GO" id="GO:0005524">
    <property type="term" value="F:ATP binding"/>
    <property type="evidence" value="ECO:0007669"/>
    <property type="project" value="UniProtKB-UniRule"/>
</dbReference>
<comment type="similarity">
    <text evidence="1">Belongs to the protein kinase superfamily. AGC Ser/Thr protein kinase family. RAC subfamily.</text>
</comment>
<dbReference type="SUPFAM" id="SSF56112">
    <property type="entry name" value="Protein kinase-like (PK-like)"/>
    <property type="match status" value="1"/>
</dbReference>
<dbReference type="Gene3D" id="2.30.29.30">
    <property type="entry name" value="Pleckstrin-homology domain (PH domain)/Phosphotyrosine-binding domain (PTB)"/>
    <property type="match status" value="1"/>
</dbReference>
<evidence type="ECO:0000256" key="6">
    <source>
        <dbReference type="ARBA" id="ARBA00022777"/>
    </source>
</evidence>
<dbReference type="PROSITE" id="PS50011">
    <property type="entry name" value="PROTEIN_KINASE_DOM"/>
    <property type="match status" value="1"/>
</dbReference>
<dbReference type="PROSITE" id="PS00108">
    <property type="entry name" value="PROTEIN_KINASE_ST"/>
    <property type="match status" value="1"/>
</dbReference>
<dbReference type="VEuPathDB" id="TrichDB:TRFO_33819"/>
<reference evidence="13" key="1">
    <citation type="submission" date="2016-10" db="EMBL/GenBank/DDBJ databases">
        <authorList>
            <person name="Benchimol M."/>
            <person name="Almeida L.G."/>
            <person name="Vasconcelos A.T."/>
            <person name="Perreira-Neves A."/>
            <person name="Rosa I.A."/>
            <person name="Tasca T."/>
            <person name="Bogo M.R."/>
            <person name="de Souza W."/>
        </authorList>
    </citation>
    <scope>NUCLEOTIDE SEQUENCE [LARGE SCALE GENOMIC DNA]</scope>
    <source>
        <strain evidence="13">K</strain>
    </source>
</reference>
<dbReference type="GO" id="GO:0004674">
    <property type="term" value="F:protein serine/threonine kinase activity"/>
    <property type="evidence" value="ECO:0007669"/>
    <property type="project" value="UniProtKB-KW"/>
</dbReference>
<dbReference type="InterPro" id="IPR000961">
    <property type="entry name" value="AGC-kinase_C"/>
</dbReference>
<sequence length="465" mass="53487">MNTQILSNIENFIQKLAKKLHIQNMESLVSLRGWLKQKTSLFHKDRTWFVVLIDNTLSLYTNEILTQPEESYSLKDIIDVHSLCTSSIPSFQIRFKDSLPITFQCPSVLECERWICALSTQHSMEKVTIDDFVLIRVIGRGASGKVFLARQKKSSALYAIKVIRKDKLKKHARESRVVAERNILMLANHQFITRLFCAFQTPTKFYFVLEYIAGGDLRHHLEKDINLSPFQIKLYLAEIIIALRTVHKLGIIYRDLKPENILLDLKGHIKLADFGLARQIDSSDEEKFSFCGTYEYLAPEMLREEPQTFTLDWWALGILAYRLIVGHLPFRSANRQRLFDMILNTEPRIPPTLGKDETSFIQSLLNKDPTKRLGSIGTDITRHPYFKGIIWSQVAKMGYDPEFLPYISRDDSVSNFDMIFTEESPIDSFVDENAINLGSVNVRNFSMNNGSAITSIVSFDDLTNV</sequence>
<dbReference type="SMART" id="SM00220">
    <property type="entry name" value="S_TKc"/>
    <property type="match status" value="1"/>
</dbReference>
<evidence type="ECO:0000313" key="13">
    <source>
        <dbReference type="EMBL" id="OHS99697.1"/>
    </source>
</evidence>
<dbReference type="EMBL" id="MLAK01000992">
    <property type="protein sequence ID" value="OHS99697.1"/>
    <property type="molecule type" value="Genomic_DNA"/>
</dbReference>
<dbReference type="CDD" id="cd00821">
    <property type="entry name" value="PH"/>
    <property type="match status" value="1"/>
</dbReference>
<dbReference type="InterPro" id="IPR045270">
    <property type="entry name" value="STKc_AGC"/>
</dbReference>
<feature type="domain" description="PH" evidence="10">
    <location>
        <begin position="28"/>
        <end position="123"/>
    </location>
</feature>
<dbReference type="Pfam" id="PF00169">
    <property type="entry name" value="PH"/>
    <property type="match status" value="1"/>
</dbReference>
<dbReference type="InterPro" id="IPR001849">
    <property type="entry name" value="PH_domain"/>
</dbReference>
<evidence type="ECO:0000259" key="11">
    <source>
        <dbReference type="PROSITE" id="PS50011"/>
    </source>
</evidence>
<feature type="domain" description="AGC-kinase C-terminal" evidence="12">
    <location>
        <begin position="387"/>
        <end position="465"/>
    </location>
</feature>
<dbReference type="InterPro" id="IPR000719">
    <property type="entry name" value="Prot_kinase_dom"/>
</dbReference>
<evidence type="ECO:0000256" key="7">
    <source>
        <dbReference type="ARBA" id="ARBA00022840"/>
    </source>
</evidence>
<keyword evidence="6 13" id="KW-0418">Kinase</keyword>
<name>A0A1J4JLX8_9EUKA</name>
<dbReference type="PROSITE" id="PS00107">
    <property type="entry name" value="PROTEIN_KINASE_ATP"/>
    <property type="match status" value="1"/>
</dbReference>
<dbReference type="InterPro" id="IPR011993">
    <property type="entry name" value="PH-like_dom_sf"/>
</dbReference>
<dbReference type="GeneID" id="94843997"/>
<comment type="caution">
    <text evidence="13">The sequence shown here is derived from an EMBL/GenBank/DDBJ whole genome shotgun (WGS) entry which is preliminary data.</text>
</comment>
<evidence type="ECO:0000256" key="1">
    <source>
        <dbReference type="ARBA" id="ARBA00006935"/>
    </source>
</evidence>
<dbReference type="FunFam" id="3.30.200.20:FF:000042">
    <property type="entry name" value="Aurora kinase A"/>
    <property type="match status" value="1"/>
</dbReference>
<dbReference type="AlphaFoldDB" id="A0A1J4JLX8"/>
<evidence type="ECO:0000259" key="12">
    <source>
        <dbReference type="PROSITE" id="PS51285"/>
    </source>
</evidence>
<keyword evidence="3" id="KW-0597">Phosphoprotein</keyword>
<dbReference type="Pfam" id="PF00069">
    <property type="entry name" value="Pkinase"/>
    <property type="match status" value="1"/>
</dbReference>
<feature type="domain" description="Protein kinase" evidence="11">
    <location>
        <begin position="132"/>
        <end position="386"/>
    </location>
</feature>
<dbReference type="PANTHER" id="PTHR24351">
    <property type="entry name" value="RIBOSOMAL PROTEIN S6 KINASE"/>
    <property type="match status" value="1"/>
</dbReference>
<dbReference type="Proteomes" id="UP000179807">
    <property type="component" value="Unassembled WGS sequence"/>
</dbReference>
<keyword evidence="7 8" id="KW-0067">ATP-binding</keyword>
<proteinExistence type="inferred from homology"/>
<evidence type="ECO:0000256" key="3">
    <source>
        <dbReference type="ARBA" id="ARBA00022553"/>
    </source>
</evidence>
<evidence type="ECO:0000256" key="2">
    <source>
        <dbReference type="ARBA" id="ARBA00022527"/>
    </source>
</evidence>
<dbReference type="SUPFAM" id="SSF50729">
    <property type="entry name" value="PH domain-like"/>
    <property type="match status" value="1"/>
</dbReference>
<dbReference type="InterPro" id="IPR017441">
    <property type="entry name" value="Protein_kinase_ATP_BS"/>
</dbReference>
<organism evidence="13 14">
    <name type="scientific">Tritrichomonas foetus</name>
    <dbReference type="NCBI Taxonomy" id="1144522"/>
    <lineage>
        <taxon>Eukaryota</taxon>
        <taxon>Metamonada</taxon>
        <taxon>Parabasalia</taxon>
        <taxon>Tritrichomonadida</taxon>
        <taxon>Tritrichomonadidae</taxon>
        <taxon>Tritrichomonas</taxon>
    </lineage>
</organism>
<feature type="binding site" evidence="8">
    <location>
        <position position="165"/>
    </location>
    <ligand>
        <name>ATP</name>
        <dbReference type="ChEBI" id="CHEBI:30616"/>
    </ligand>
</feature>
<dbReference type="OrthoDB" id="10263276at2759"/>
<dbReference type="FunFam" id="1.10.510.10:FF:000008">
    <property type="entry name" value="Non-specific serine/threonine protein kinase"/>
    <property type="match status" value="1"/>
</dbReference>
<keyword evidence="2 9" id="KW-0723">Serine/threonine-protein kinase</keyword>
<accession>A0A1J4JLX8</accession>
<evidence type="ECO:0000313" key="14">
    <source>
        <dbReference type="Proteomes" id="UP000179807"/>
    </source>
</evidence>
<dbReference type="Gene3D" id="1.10.510.10">
    <property type="entry name" value="Transferase(Phosphotransferase) domain 1"/>
    <property type="match status" value="1"/>
</dbReference>
<evidence type="ECO:0000259" key="10">
    <source>
        <dbReference type="PROSITE" id="PS50003"/>
    </source>
</evidence>
<dbReference type="InterPro" id="IPR008271">
    <property type="entry name" value="Ser/Thr_kinase_AS"/>
</dbReference>
<dbReference type="RefSeq" id="XP_068352834.1">
    <property type="nucleotide sequence ID" value="XM_068509293.1"/>
</dbReference>
<keyword evidence="4" id="KW-0808">Transferase</keyword>
<keyword evidence="5 8" id="KW-0547">Nucleotide-binding</keyword>
<protein>
    <submittedName>
        <fullName evidence="13">AGC family protein kinase</fullName>
    </submittedName>
</protein>
<dbReference type="PROSITE" id="PS51285">
    <property type="entry name" value="AGC_KINASE_CTER"/>
    <property type="match status" value="1"/>
</dbReference>
<dbReference type="SMART" id="SM00233">
    <property type="entry name" value="PH"/>
    <property type="match status" value="1"/>
</dbReference>
<evidence type="ECO:0000256" key="9">
    <source>
        <dbReference type="RuleBase" id="RU000304"/>
    </source>
</evidence>
<dbReference type="PROSITE" id="PS50003">
    <property type="entry name" value="PH_DOMAIN"/>
    <property type="match status" value="1"/>
</dbReference>
<evidence type="ECO:0000256" key="8">
    <source>
        <dbReference type="PROSITE-ProRule" id="PRU10141"/>
    </source>
</evidence>
<evidence type="ECO:0000256" key="4">
    <source>
        <dbReference type="ARBA" id="ARBA00022679"/>
    </source>
</evidence>
<dbReference type="CDD" id="cd05123">
    <property type="entry name" value="STKc_AGC"/>
    <property type="match status" value="1"/>
</dbReference>
<keyword evidence="14" id="KW-1185">Reference proteome</keyword>
<dbReference type="SMART" id="SM00133">
    <property type="entry name" value="S_TK_X"/>
    <property type="match status" value="1"/>
</dbReference>
<dbReference type="InterPro" id="IPR011009">
    <property type="entry name" value="Kinase-like_dom_sf"/>
</dbReference>